<evidence type="ECO:0000313" key="3">
    <source>
        <dbReference type="Proteomes" id="UP000607653"/>
    </source>
</evidence>
<dbReference type="AlphaFoldDB" id="A0A822Z769"/>
<feature type="compositionally biased region" description="Polar residues" evidence="1">
    <location>
        <begin position="43"/>
        <end position="52"/>
    </location>
</feature>
<sequence>MYLAKMLVLVSHDFIFVLISDGEDSASRTRSETRKEIKESPIVGSSSSSTRV</sequence>
<accession>A0A822Z769</accession>
<comment type="caution">
    <text evidence="2">The sequence shown here is derived from an EMBL/GenBank/DDBJ whole genome shotgun (WGS) entry which is preliminary data.</text>
</comment>
<dbReference type="Proteomes" id="UP000607653">
    <property type="component" value="Unassembled WGS sequence"/>
</dbReference>
<dbReference type="EMBL" id="DUZY01000005">
    <property type="protein sequence ID" value="DAD39249.1"/>
    <property type="molecule type" value="Genomic_DNA"/>
</dbReference>
<feature type="region of interest" description="Disordered" evidence="1">
    <location>
        <begin position="23"/>
        <end position="52"/>
    </location>
</feature>
<name>A0A822Z769_NELNU</name>
<keyword evidence="3" id="KW-1185">Reference proteome</keyword>
<gene>
    <name evidence="2" type="ORF">HUJ06_013572</name>
</gene>
<evidence type="ECO:0000256" key="1">
    <source>
        <dbReference type="SAM" id="MobiDB-lite"/>
    </source>
</evidence>
<reference evidence="2 3" key="1">
    <citation type="journal article" date="2020" name="Mol. Biol. Evol.">
        <title>Distinct Expression and Methylation Patterns for Genes with Different Fates following a Single Whole-Genome Duplication in Flowering Plants.</title>
        <authorList>
            <person name="Shi T."/>
            <person name="Rahmani R.S."/>
            <person name="Gugger P.F."/>
            <person name="Wang M."/>
            <person name="Li H."/>
            <person name="Zhang Y."/>
            <person name="Li Z."/>
            <person name="Wang Q."/>
            <person name="Van de Peer Y."/>
            <person name="Marchal K."/>
            <person name="Chen J."/>
        </authorList>
    </citation>
    <scope>NUCLEOTIDE SEQUENCE [LARGE SCALE GENOMIC DNA]</scope>
    <source>
        <tissue evidence="2">Leaf</tissue>
    </source>
</reference>
<protein>
    <submittedName>
        <fullName evidence="2">Uncharacterized protein</fullName>
    </submittedName>
</protein>
<organism evidence="2 3">
    <name type="scientific">Nelumbo nucifera</name>
    <name type="common">Sacred lotus</name>
    <dbReference type="NCBI Taxonomy" id="4432"/>
    <lineage>
        <taxon>Eukaryota</taxon>
        <taxon>Viridiplantae</taxon>
        <taxon>Streptophyta</taxon>
        <taxon>Embryophyta</taxon>
        <taxon>Tracheophyta</taxon>
        <taxon>Spermatophyta</taxon>
        <taxon>Magnoliopsida</taxon>
        <taxon>Proteales</taxon>
        <taxon>Nelumbonaceae</taxon>
        <taxon>Nelumbo</taxon>
    </lineage>
</organism>
<proteinExistence type="predicted"/>
<evidence type="ECO:0000313" key="2">
    <source>
        <dbReference type="EMBL" id="DAD39249.1"/>
    </source>
</evidence>
<feature type="compositionally biased region" description="Basic and acidic residues" evidence="1">
    <location>
        <begin position="25"/>
        <end position="39"/>
    </location>
</feature>